<proteinExistence type="predicted"/>
<keyword evidence="1" id="KW-0472">Membrane</keyword>
<feature type="transmembrane region" description="Helical" evidence="1">
    <location>
        <begin position="282"/>
        <end position="304"/>
    </location>
</feature>
<evidence type="ECO:0000313" key="2">
    <source>
        <dbReference type="Proteomes" id="UP001652620"/>
    </source>
</evidence>
<dbReference type="RefSeq" id="XP_049301957.1">
    <property type="nucleotide sequence ID" value="XM_049446000.1"/>
</dbReference>
<sequence>MLNTIKKDEDTITEIMINLQNRIRLIKEELINIKHAIQWAKQNIINSILLSIDEVKFSINKLKEEQMPFKTAEEALKFSKINVLSKDMTILYMIIIPLTFYETFKKIIIRPVKKEINYVMKTDYKEILKGKNKIYGIKNECENFNEIAIYKEINLIDLSKDDCISRIVNNLNSTCTITNGNHVPTIEETKTGIILLNKLNGKIEADGETKEINGTHVIIFYNSTIKINNQIFSKFEAKTIEAIPAIFQPAPTEKERIELLSLGALKELHLTNIKRINSLKKATLSIGSLISVALTTTIIIFILLRKKKIEIQYIEKEIIRPNMSQIDTLPEETHNIPNYIKFNDLPFY</sequence>
<organism evidence="2 3">
    <name type="scientific">Bactrocera dorsalis</name>
    <name type="common">Oriental fruit fly</name>
    <name type="synonym">Dacus dorsalis</name>
    <dbReference type="NCBI Taxonomy" id="27457"/>
    <lineage>
        <taxon>Eukaryota</taxon>
        <taxon>Metazoa</taxon>
        <taxon>Ecdysozoa</taxon>
        <taxon>Arthropoda</taxon>
        <taxon>Hexapoda</taxon>
        <taxon>Insecta</taxon>
        <taxon>Pterygota</taxon>
        <taxon>Neoptera</taxon>
        <taxon>Endopterygota</taxon>
        <taxon>Diptera</taxon>
        <taxon>Brachycera</taxon>
        <taxon>Muscomorpha</taxon>
        <taxon>Tephritoidea</taxon>
        <taxon>Tephritidae</taxon>
        <taxon>Bactrocera</taxon>
        <taxon>Bactrocera</taxon>
    </lineage>
</organism>
<dbReference type="GeneID" id="125775416"/>
<gene>
    <name evidence="3" type="primary">LOC125775416</name>
</gene>
<reference evidence="3" key="2">
    <citation type="submission" date="2025-08" db="UniProtKB">
        <authorList>
            <consortium name="RefSeq"/>
        </authorList>
    </citation>
    <scope>IDENTIFICATION</scope>
    <source>
        <tissue evidence="3">Adult</tissue>
    </source>
</reference>
<accession>A0ABM3IYA2</accession>
<keyword evidence="1" id="KW-1133">Transmembrane helix</keyword>
<evidence type="ECO:0000256" key="1">
    <source>
        <dbReference type="SAM" id="Phobius"/>
    </source>
</evidence>
<dbReference type="Pfam" id="PF07253">
    <property type="entry name" value="Gypsy"/>
    <property type="match status" value="1"/>
</dbReference>
<reference evidence="2" key="1">
    <citation type="submission" date="2025-05" db="UniProtKB">
        <authorList>
            <consortium name="RefSeq"/>
        </authorList>
    </citation>
    <scope>NUCLEOTIDE SEQUENCE [LARGE SCALE GENOMIC DNA]</scope>
</reference>
<protein>
    <submittedName>
        <fullName evidence="3">Uncharacterized protein LOC125775416</fullName>
    </submittedName>
</protein>
<dbReference type="Proteomes" id="UP001652620">
    <property type="component" value="Chromosome 1"/>
</dbReference>
<name>A0ABM3IYA2_BACDO</name>
<keyword evidence="2" id="KW-1185">Reference proteome</keyword>
<keyword evidence="1" id="KW-0812">Transmembrane</keyword>
<evidence type="ECO:0000313" key="3">
    <source>
        <dbReference type="RefSeq" id="XP_049301957.1"/>
    </source>
</evidence>
<dbReference type="InterPro" id="IPR009882">
    <property type="entry name" value="Gypsy"/>
</dbReference>